<dbReference type="EMBL" id="MWQO01000023">
    <property type="protein sequence ID" value="THD10707.1"/>
    <property type="molecule type" value="Genomic_DNA"/>
</dbReference>
<dbReference type="Pfam" id="PF01075">
    <property type="entry name" value="Glyco_transf_9"/>
    <property type="match status" value="1"/>
</dbReference>
<dbReference type="PANTHER" id="PTHR30160">
    <property type="entry name" value="TETRAACYLDISACCHARIDE 4'-KINASE-RELATED"/>
    <property type="match status" value="1"/>
</dbReference>
<name>A0A4S3KP09_9GAMM</name>
<keyword evidence="2" id="KW-0808">Transferase</keyword>
<dbReference type="InterPro" id="IPR002201">
    <property type="entry name" value="Glyco_trans_9"/>
</dbReference>
<comment type="caution">
    <text evidence="3">The sequence shown here is derived from an EMBL/GenBank/DDBJ whole genome shotgun (WGS) entry which is preliminary data.</text>
</comment>
<dbReference type="GO" id="GO:0005829">
    <property type="term" value="C:cytosol"/>
    <property type="evidence" value="ECO:0007669"/>
    <property type="project" value="TreeGrafter"/>
</dbReference>
<dbReference type="Proteomes" id="UP000307749">
    <property type="component" value="Unassembled WGS sequence"/>
</dbReference>
<dbReference type="OrthoDB" id="9781892at2"/>
<proteinExistence type="predicted"/>
<evidence type="ECO:0000313" key="4">
    <source>
        <dbReference type="Proteomes" id="UP000307749"/>
    </source>
</evidence>
<keyword evidence="4" id="KW-1185">Reference proteome</keyword>
<dbReference type="SUPFAM" id="SSF53756">
    <property type="entry name" value="UDP-Glycosyltransferase/glycogen phosphorylase"/>
    <property type="match status" value="1"/>
</dbReference>
<accession>A0A4S3KP09</accession>
<dbReference type="PANTHER" id="PTHR30160:SF1">
    <property type="entry name" value="LIPOPOLYSACCHARIDE 1,2-N-ACETYLGLUCOSAMINETRANSFERASE-RELATED"/>
    <property type="match status" value="1"/>
</dbReference>
<gene>
    <name evidence="3" type="ORF">B1806_07590</name>
</gene>
<evidence type="ECO:0000256" key="2">
    <source>
        <dbReference type="ARBA" id="ARBA00022679"/>
    </source>
</evidence>
<dbReference type="InterPro" id="IPR051199">
    <property type="entry name" value="LPS_LOS_Heptosyltrfase"/>
</dbReference>
<dbReference type="RefSeq" id="WP_081126311.1">
    <property type="nucleotide sequence ID" value="NZ_DAHXOC010000032.1"/>
</dbReference>
<dbReference type="Gene3D" id="3.40.50.2000">
    <property type="entry name" value="Glycogen Phosphorylase B"/>
    <property type="match status" value="2"/>
</dbReference>
<reference evidence="3 4" key="1">
    <citation type="submission" date="2017-02" db="EMBL/GenBank/DDBJ databases">
        <title>Whole genome sequencing of Metallibacterium scheffleri DSM 24874 (T).</title>
        <authorList>
            <person name="Kumar S."/>
            <person name="Patil P."/>
            <person name="Patil P.B."/>
        </authorList>
    </citation>
    <scope>NUCLEOTIDE SEQUENCE [LARGE SCALE GENOMIC DNA]</scope>
    <source>
        <strain evidence="3 4">DSM 24874</strain>
    </source>
</reference>
<dbReference type="GO" id="GO:0009244">
    <property type="term" value="P:lipopolysaccharide core region biosynthetic process"/>
    <property type="evidence" value="ECO:0007669"/>
    <property type="project" value="TreeGrafter"/>
</dbReference>
<sequence>MPDRMPDCTHACMPRPLVVRCGALGDMVLLTPLLALLHQRYGLAADVLGAGAWTAPLYAGHPDVHRVLLLGSRKRPYWTDPRQWRAVAQLRSGGRRPVYVCDELATTPLARLLARAGFDAGDLLWVGAHPECARTHWVERWLAFGALDAPRWPGAAQALTEAAPRLFISASAAADCGAWLARRGWAGRPLLLLHAGNKRTLKRGGTRGRLGDSKAWPDARWLALLQAMHARVPAAIILLTGTAPEQAWLRRLARASGLAAAQAIGDDLPLPRLLALQARAAGMISVDTGPAHSAAALGCPLLVLYGAASAAAWLPRAPTGSPVLWLGGQDAGRARLLDTAADAVIEAWNTLPLRSPT</sequence>
<evidence type="ECO:0000313" key="3">
    <source>
        <dbReference type="EMBL" id="THD10707.1"/>
    </source>
</evidence>
<evidence type="ECO:0008006" key="5">
    <source>
        <dbReference type="Google" id="ProtNLM"/>
    </source>
</evidence>
<evidence type="ECO:0000256" key="1">
    <source>
        <dbReference type="ARBA" id="ARBA00022676"/>
    </source>
</evidence>
<protein>
    <recommendedName>
        <fullName evidence="5">Heptosyltransferase</fullName>
    </recommendedName>
</protein>
<dbReference type="STRING" id="993689.GCA_002077135_00960"/>
<dbReference type="AlphaFoldDB" id="A0A4S3KP09"/>
<keyword evidence="1" id="KW-0328">Glycosyltransferase</keyword>
<organism evidence="3 4">
    <name type="scientific">Metallibacterium scheffleri</name>
    <dbReference type="NCBI Taxonomy" id="993689"/>
    <lineage>
        <taxon>Bacteria</taxon>
        <taxon>Pseudomonadati</taxon>
        <taxon>Pseudomonadota</taxon>
        <taxon>Gammaproteobacteria</taxon>
        <taxon>Lysobacterales</taxon>
        <taxon>Rhodanobacteraceae</taxon>
        <taxon>Metallibacterium</taxon>
    </lineage>
</organism>
<dbReference type="GO" id="GO:0008713">
    <property type="term" value="F:ADP-heptose-lipopolysaccharide heptosyltransferase activity"/>
    <property type="evidence" value="ECO:0007669"/>
    <property type="project" value="TreeGrafter"/>
</dbReference>